<dbReference type="Proteomes" id="UP000663855">
    <property type="component" value="Unassembled WGS sequence"/>
</dbReference>
<evidence type="ECO:0000256" key="4">
    <source>
        <dbReference type="ARBA" id="ARBA00022679"/>
    </source>
</evidence>
<dbReference type="EC" id="2.7.7.50" evidence="2"/>
<dbReference type="InterPro" id="IPR012340">
    <property type="entry name" value="NA-bd_OB-fold"/>
</dbReference>
<reference evidence="14" key="1">
    <citation type="submission" date="2021-02" db="EMBL/GenBank/DDBJ databases">
        <authorList>
            <person name="Nowell W R."/>
        </authorList>
    </citation>
    <scope>NUCLEOTIDE SEQUENCE</scope>
</reference>
<evidence type="ECO:0000259" key="12">
    <source>
        <dbReference type="Pfam" id="PF01331"/>
    </source>
</evidence>
<sequence length="649" mass="74647">MIGEGNHMCYREKQAFHQSPARTDDEDKHIQDVISRDGYTLESTGSYTQIQDESTISELEQELINGMKKLEILDVDKLPEKIQQTEQRIKDYPEDDREKHAEKEIQVLRQLQHLTLVDGTITTLKSSGSVEDCTSALKHCRLDQQLVNGLEKLKILDENKLPEKKDCTSALKHCRLDQQLVNGLEKLKILDENKLPEKIQQTEQRIKDYREDDTEKGAKEQMQILSQLQHLTLVDDTIKKLKSTRSVEGSSILMKPGRLQQESSAIPKFCLTSSDQKVESNDQPTTSGGNKRSNSNYASDQSAKRCRAASPKSSTPQFFVPLRDVVPVCVNPLMDNIRNKYRRLCGWTRRGFPGTHPVCMHRGNYDMILQSSYLISWKSVGKRYMMLIEDKDKVYMLDQGDNLFSVDHIQFPCDAEYTSHLKDTLVDGEFIIDNADGSNEPSFWINDIITYNGQNVSKKTFPQRLTLIFQSIVNIRNKAIGNGHIKKATQPFSIRNKYFFGLSEVNNLLSRNFIETIPHEIDGLLFLPEKDAYKSGECLRVLKWKENETIEFRLKITVNSSKISGLPEKNADLFLNHENDPYATMRYLPNLEQYDNKIISCSYKDSQWHFHRLRDDRPCPNSKQTAKSVIDAVKRPVTRETLCGLRKDE</sequence>
<gene>
    <name evidence="15" type="ORF">BYL167_LOCUS19622</name>
    <name evidence="14" type="ORF">CJN711_LOCUS33568</name>
</gene>
<keyword evidence="8" id="KW-0342">GTP-binding</keyword>
<dbReference type="EMBL" id="CAJNOV010016209">
    <property type="protein sequence ID" value="CAF1586678.1"/>
    <property type="molecule type" value="Genomic_DNA"/>
</dbReference>
<dbReference type="Proteomes" id="UP000681967">
    <property type="component" value="Unassembled WGS sequence"/>
</dbReference>
<evidence type="ECO:0000313" key="16">
    <source>
        <dbReference type="Proteomes" id="UP000663855"/>
    </source>
</evidence>
<evidence type="ECO:0000256" key="6">
    <source>
        <dbReference type="ARBA" id="ARBA00022741"/>
    </source>
</evidence>
<evidence type="ECO:0000256" key="8">
    <source>
        <dbReference type="ARBA" id="ARBA00023134"/>
    </source>
</evidence>
<dbReference type="GO" id="GO:0005524">
    <property type="term" value="F:ATP binding"/>
    <property type="evidence" value="ECO:0007669"/>
    <property type="project" value="InterPro"/>
</dbReference>
<dbReference type="SUPFAM" id="SSF50249">
    <property type="entry name" value="Nucleic acid-binding proteins"/>
    <property type="match status" value="1"/>
</dbReference>
<dbReference type="InterPro" id="IPR001339">
    <property type="entry name" value="mRNA_cap_enzyme_adenylation"/>
</dbReference>
<feature type="region of interest" description="Disordered" evidence="11">
    <location>
        <begin position="273"/>
        <end position="315"/>
    </location>
</feature>
<keyword evidence="7" id="KW-0506">mRNA capping</keyword>
<dbReference type="Gene3D" id="2.40.50.140">
    <property type="entry name" value="Nucleic acid-binding proteins"/>
    <property type="match status" value="1"/>
</dbReference>
<dbReference type="InterPro" id="IPR051029">
    <property type="entry name" value="mRNA_Capping_Enz/RNA_Phosphat"/>
</dbReference>
<proteinExistence type="predicted"/>
<evidence type="ECO:0000256" key="10">
    <source>
        <dbReference type="ARBA" id="ARBA00044624"/>
    </source>
</evidence>
<dbReference type="Pfam" id="PF01331">
    <property type="entry name" value="mRNA_cap_enzyme"/>
    <property type="match status" value="1"/>
</dbReference>
<dbReference type="PANTHER" id="PTHR10367:SF17">
    <property type="entry name" value="MRNA-CAPPING ENZYME"/>
    <property type="match status" value="1"/>
</dbReference>
<feature type="domain" description="mRNA capping enzyme adenylation" evidence="12">
    <location>
        <begin position="356"/>
        <end position="545"/>
    </location>
</feature>
<dbReference type="PANTHER" id="PTHR10367">
    <property type="entry name" value="MRNA-CAPPING ENZYME"/>
    <property type="match status" value="1"/>
</dbReference>
<keyword evidence="5" id="KW-0548">Nucleotidyltransferase</keyword>
<evidence type="ECO:0000256" key="11">
    <source>
        <dbReference type="SAM" id="MobiDB-lite"/>
    </source>
</evidence>
<name>A0A815ZP05_9BILA</name>
<keyword evidence="3" id="KW-0507">mRNA processing</keyword>
<evidence type="ECO:0000259" key="13">
    <source>
        <dbReference type="Pfam" id="PF03919"/>
    </source>
</evidence>
<keyword evidence="9" id="KW-0539">Nucleus</keyword>
<evidence type="ECO:0000256" key="1">
    <source>
        <dbReference type="ARBA" id="ARBA00004123"/>
    </source>
</evidence>
<dbReference type="GO" id="GO:0004484">
    <property type="term" value="F:mRNA guanylyltransferase activity"/>
    <property type="evidence" value="ECO:0007669"/>
    <property type="project" value="UniProtKB-EC"/>
</dbReference>
<evidence type="ECO:0000256" key="9">
    <source>
        <dbReference type="ARBA" id="ARBA00023242"/>
    </source>
</evidence>
<dbReference type="GO" id="GO:0005634">
    <property type="term" value="C:nucleus"/>
    <property type="evidence" value="ECO:0007669"/>
    <property type="project" value="UniProtKB-SubCell"/>
</dbReference>
<dbReference type="GO" id="GO:0005525">
    <property type="term" value="F:GTP binding"/>
    <property type="evidence" value="ECO:0007669"/>
    <property type="project" value="UniProtKB-KW"/>
</dbReference>
<keyword evidence="6" id="KW-0547">Nucleotide-binding</keyword>
<dbReference type="EMBL" id="CAJOBH010008383">
    <property type="protein sequence ID" value="CAF4111620.1"/>
    <property type="molecule type" value="Genomic_DNA"/>
</dbReference>
<dbReference type="CDD" id="cd07895">
    <property type="entry name" value="Adenylation_mRNA_capping"/>
    <property type="match status" value="1"/>
</dbReference>
<evidence type="ECO:0000256" key="5">
    <source>
        <dbReference type="ARBA" id="ARBA00022695"/>
    </source>
</evidence>
<feature type="compositionally biased region" description="Polar residues" evidence="11">
    <location>
        <begin position="273"/>
        <end position="301"/>
    </location>
</feature>
<dbReference type="AlphaFoldDB" id="A0A815ZP05"/>
<dbReference type="SUPFAM" id="SSF56091">
    <property type="entry name" value="DNA ligase/mRNA capping enzyme, catalytic domain"/>
    <property type="match status" value="1"/>
</dbReference>
<evidence type="ECO:0000313" key="15">
    <source>
        <dbReference type="EMBL" id="CAF4111620.1"/>
    </source>
</evidence>
<keyword evidence="4" id="KW-0808">Transferase</keyword>
<accession>A0A815ZP05</accession>
<comment type="caution">
    <text evidence="14">The sequence shown here is derived from an EMBL/GenBank/DDBJ whole genome shotgun (WGS) entry which is preliminary data.</text>
</comment>
<comment type="subcellular location">
    <subcellularLocation>
        <location evidence="1">Nucleus</location>
    </subcellularLocation>
</comment>
<dbReference type="InterPro" id="IPR013846">
    <property type="entry name" value="mRNA_cap_enzyme_C"/>
</dbReference>
<organism evidence="14 16">
    <name type="scientific">Rotaria magnacalcarata</name>
    <dbReference type="NCBI Taxonomy" id="392030"/>
    <lineage>
        <taxon>Eukaryota</taxon>
        <taxon>Metazoa</taxon>
        <taxon>Spiralia</taxon>
        <taxon>Gnathifera</taxon>
        <taxon>Rotifera</taxon>
        <taxon>Eurotatoria</taxon>
        <taxon>Bdelloidea</taxon>
        <taxon>Philodinida</taxon>
        <taxon>Philodinidae</taxon>
        <taxon>Rotaria</taxon>
    </lineage>
</organism>
<dbReference type="GO" id="GO:0006370">
    <property type="term" value="P:7-methylguanosine mRNA capping"/>
    <property type="evidence" value="ECO:0007669"/>
    <property type="project" value="UniProtKB-KW"/>
</dbReference>
<protein>
    <recommendedName>
        <fullName evidence="2">mRNA guanylyltransferase</fullName>
        <ecNumber evidence="2">2.7.7.50</ecNumber>
    </recommendedName>
</protein>
<evidence type="ECO:0000256" key="7">
    <source>
        <dbReference type="ARBA" id="ARBA00023042"/>
    </source>
</evidence>
<dbReference type="Gene3D" id="3.30.470.30">
    <property type="entry name" value="DNA ligase/mRNA capping enzyme"/>
    <property type="match status" value="1"/>
</dbReference>
<evidence type="ECO:0000256" key="2">
    <source>
        <dbReference type="ARBA" id="ARBA00012475"/>
    </source>
</evidence>
<dbReference type="Pfam" id="PF03919">
    <property type="entry name" value="mRNA_cap_C"/>
    <property type="match status" value="1"/>
</dbReference>
<evidence type="ECO:0000313" key="14">
    <source>
        <dbReference type="EMBL" id="CAF1586678.1"/>
    </source>
</evidence>
<evidence type="ECO:0000256" key="3">
    <source>
        <dbReference type="ARBA" id="ARBA00022664"/>
    </source>
</evidence>
<feature type="domain" description="mRNA capping enzyme C-terminal" evidence="13">
    <location>
        <begin position="550"/>
        <end position="642"/>
    </location>
</feature>
<comment type="catalytic activity">
    <reaction evidence="10">
        <text>a 5'-end diphospho-ribonucleoside in mRNA + GTP + H(+) = a 5'-end (5'-triphosphoguanosine)-ribonucleoside in mRNA + diphosphate</text>
        <dbReference type="Rhea" id="RHEA:67012"/>
        <dbReference type="Rhea" id="RHEA-COMP:17165"/>
        <dbReference type="Rhea" id="RHEA-COMP:17166"/>
        <dbReference type="ChEBI" id="CHEBI:15378"/>
        <dbReference type="ChEBI" id="CHEBI:33019"/>
        <dbReference type="ChEBI" id="CHEBI:37565"/>
        <dbReference type="ChEBI" id="CHEBI:167616"/>
        <dbReference type="ChEBI" id="CHEBI:167617"/>
        <dbReference type="EC" id="2.7.7.50"/>
    </reaction>
    <physiologicalReaction direction="left-to-right" evidence="10">
        <dbReference type="Rhea" id="RHEA:67013"/>
    </physiologicalReaction>
</comment>